<evidence type="ECO:0008006" key="4">
    <source>
        <dbReference type="Google" id="ProtNLM"/>
    </source>
</evidence>
<keyword evidence="1" id="KW-0812">Transmembrane</keyword>
<dbReference type="Proteomes" id="UP000692954">
    <property type="component" value="Unassembled WGS sequence"/>
</dbReference>
<gene>
    <name evidence="2" type="ORF">PSON_ATCC_30995.1.T0800066</name>
</gene>
<feature type="transmembrane region" description="Helical" evidence="1">
    <location>
        <begin position="21"/>
        <end position="40"/>
    </location>
</feature>
<comment type="caution">
    <text evidence="2">The sequence shown here is derived from an EMBL/GenBank/DDBJ whole genome shotgun (WGS) entry which is preliminary data.</text>
</comment>
<reference evidence="2" key="1">
    <citation type="submission" date="2021-01" db="EMBL/GenBank/DDBJ databases">
        <authorList>
            <consortium name="Genoscope - CEA"/>
            <person name="William W."/>
        </authorList>
    </citation>
    <scope>NUCLEOTIDE SEQUENCE</scope>
</reference>
<evidence type="ECO:0000256" key="1">
    <source>
        <dbReference type="SAM" id="Phobius"/>
    </source>
</evidence>
<name>A0A8S1PK48_9CILI</name>
<protein>
    <recommendedName>
        <fullName evidence="4">Transmembrane protein</fullName>
    </recommendedName>
</protein>
<sequence length="184" mass="21701">MVPYIHQKYKQIMFAHNLYDMANFHNILVPFFLIMVIQSMESLGNHDVLYDIQYQEQRNQPNQYNHMFPFYQQIHNVLLLSEQQKDEHQINKDQYLNPKQVESKSQYRAYTPRYWIIKQSTKKTETMLIISQAFGISGLTMIGLNPQNKGRQATNKNFIIGPLIYFNSNLDGRSGSSVSKFKKV</sequence>
<organism evidence="2 3">
    <name type="scientific">Paramecium sonneborni</name>
    <dbReference type="NCBI Taxonomy" id="65129"/>
    <lineage>
        <taxon>Eukaryota</taxon>
        <taxon>Sar</taxon>
        <taxon>Alveolata</taxon>
        <taxon>Ciliophora</taxon>
        <taxon>Intramacronucleata</taxon>
        <taxon>Oligohymenophorea</taxon>
        <taxon>Peniculida</taxon>
        <taxon>Parameciidae</taxon>
        <taxon>Paramecium</taxon>
    </lineage>
</organism>
<evidence type="ECO:0000313" key="3">
    <source>
        <dbReference type="Proteomes" id="UP000692954"/>
    </source>
</evidence>
<keyword evidence="3" id="KW-1185">Reference proteome</keyword>
<keyword evidence="1" id="KW-0472">Membrane</keyword>
<accession>A0A8S1PK48</accession>
<evidence type="ECO:0000313" key="2">
    <source>
        <dbReference type="EMBL" id="CAD8103381.1"/>
    </source>
</evidence>
<dbReference type="EMBL" id="CAJJDN010000080">
    <property type="protein sequence ID" value="CAD8103381.1"/>
    <property type="molecule type" value="Genomic_DNA"/>
</dbReference>
<keyword evidence="1" id="KW-1133">Transmembrane helix</keyword>
<proteinExistence type="predicted"/>
<dbReference type="AlphaFoldDB" id="A0A8S1PK48"/>